<keyword evidence="2 7" id="KW-0645">Protease</keyword>
<dbReference type="InterPro" id="IPR015500">
    <property type="entry name" value="Peptidase_S8_subtilisin-rel"/>
</dbReference>
<dbReference type="InterPro" id="IPR050131">
    <property type="entry name" value="Peptidase_S8_subtilisin-like"/>
</dbReference>
<dbReference type="PANTHER" id="PTHR43806">
    <property type="entry name" value="PEPTIDASE S8"/>
    <property type="match status" value="1"/>
</dbReference>
<comment type="similarity">
    <text evidence="1 7">Belongs to the peptidase S8 family.</text>
</comment>
<keyword evidence="4 7" id="KW-0720">Serine protease</keyword>
<dbReference type="PROSITE" id="PS51892">
    <property type="entry name" value="SUBTILASE"/>
    <property type="match status" value="1"/>
</dbReference>
<evidence type="ECO:0000256" key="1">
    <source>
        <dbReference type="ARBA" id="ARBA00011073"/>
    </source>
</evidence>
<evidence type="ECO:0000313" key="10">
    <source>
        <dbReference type="Proteomes" id="UP000266841"/>
    </source>
</evidence>
<comment type="catalytic activity">
    <reaction evidence="5">
        <text>Hydrolysis of proteins with broad specificity for peptide bonds, and a preference for a large uncharged residue in P1. Hydrolyzes peptide amides.</text>
        <dbReference type="EC" id="3.4.21.62"/>
    </reaction>
</comment>
<dbReference type="PANTHER" id="PTHR43806:SF11">
    <property type="entry name" value="CEREVISIN-RELATED"/>
    <property type="match status" value="1"/>
</dbReference>
<dbReference type="InterPro" id="IPR000209">
    <property type="entry name" value="Peptidase_S8/S53_dom"/>
</dbReference>
<proteinExistence type="inferred from homology"/>
<dbReference type="Pfam" id="PF00082">
    <property type="entry name" value="Peptidase_S8"/>
    <property type="match status" value="1"/>
</dbReference>
<dbReference type="AlphaFoldDB" id="K0R0N7"/>
<feature type="domain" description="Peptidase S8/S53" evidence="8">
    <location>
        <begin position="170"/>
        <end position="439"/>
    </location>
</feature>
<dbReference type="InterPro" id="IPR036852">
    <property type="entry name" value="Peptidase_S8/S53_dom_sf"/>
</dbReference>
<dbReference type="PRINTS" id="PR00723">
    <property type="entry name" value="SUBTILISIN"/>
</dbReference>
<evidence type="ECO:0000256" key="4">
    <source>
        <dbReference type="ARBA" id="ARBA00022825"/>
    </source>
</evidence>
<reference evidence="9 10" key="1">
    <citation type="journal article" date="2012" name="Genome Biol.">
        <title>Genome and low-iron response of an oceanic diatom adapted to chronic iron limitation.</title>
        <authorList>
            <person name="Lommer M."/>
            <person name="Specht M."/>
            <person name="Roy A.S."/>
            <person name="Kraemer L."/>
            <person name="Andreson R."/>
            <person name="Gutowska M.A."/>
            <person name="Wolf J."/>
            <person name="Bergner S.V."/>
            <person name="Schilhabel M.B."/>
            <person name="Klostermeier U.C."/>
            <person name="Beiko R.G."/>
            <person name="Rosenstiel P."/>
            <person name="Hippler M."/>
            <person name="Laroche J."/>
        </authorList>
    </citation>
    <scope>NUCLEOTIDE SEQUENCE [LARGE SCALE GENOMIC DNA]</scope>
    <source>
        <strain evidence="9 10">CCMP1005</strain>
    </source>
</reference>
<gene>
    <name evidence="9" type="ORF">THAOC_37094</name>
</gene>
<protein>
    <recommendedName>
        <fullName evidence="6">subtilisin</fullName>
        <ecNumber evidence="6">3.4.21.62</ecNumber>
    </recommendedName>
</protein>
<accession>K0R0N7</accession>
<dbReference type="EC" id="3.4.21.62" evidence="6"/>
<dbReference type="EMBL" id="AGNL01049783">
    <property type="protein sequence ID" value="EJK44369.1"/>
    <property type="molecule type" value="Genomic_DNA"/>
</dbReference>
<evidence type="ECO:0000259" key="8">
    <source>
        <dbReference type="Pfam" id="PF00082"/>
    </source>
</evidence>
<dbReference type="eggNOG" id="KOG1153">
    <property type="taxonomic scope" value="Eukaryota"/>
</dbReference>
<organism evidence="9 10">
    <name type="scientific">Thalassiosira oceanica</name>
    <name type="common">Marine diatom</name>
    <dbReference type="NCBI Taxonomy" id="159749"/>
    <lineage>
        <taxon>Eukaryota</taxon>
        <taxon>Sar</taxon>
        <taxon>Stramenopiles</taxon>
        <taxon>Ochrophyta</taxon>
        <taxon>Bacillariophyta</taxon>
        <taxon>Coscinodiscophyceae</taxon>
        <taxon>Thalassiosirophycidae</taxon>
        <taxon>Thalassiosirales</taxon>
        <taxon>Thalassiosiraceae</taxon>
        <taxon>Thalassiosira</taxon>
    </lineage>
</organism>
<feature type="active site" description="Charge relay system" evidence="7">
    <location>
        <position position="389"/>
    </location>
</feature>
<evidence type="ECO:0000256" key="2">
    <source>
        <dbReference type="ARBA" id="ARBA00022670"/>
    </source>
</evidence>
<dbReference type="GO" id="GO:0005615">
    <property type="term" value="C:extracellular space"/>
    <property type="evidence" value="ECO:0007669"/>
    <property type="project" value="TreeGrafter"/>
</dbReference>
<dbReference type="Proteomes" id="UP000266841">
    <property type="component" value="Unassembled WGS sequence"/>
</dbReference>
<dbReference type="InterPro" id="IPR023828">
    <property type="entry name" value="Peptidase_S8_Ser-AS"/>
</dbReference>
<name>K0R0N7_THAOC</name>
<feature type="active site" description="Charge relay system" evidence="7">
    <location>
        <position position="178"/>
    </location>
</feature>
<evidence type="ECO:0000256" key="7">
    <source>
        <dbReference type="PROSITE-ProRule" id="PRU01240"/>
    </source>
</evidence>
<dbReference type="GO" id="GO:0004252">
    <property type="term" value="F:serine-type endopeptidase activity"/>
    <property type="evidence" value="ECO:0007669"/>
    <property type="project" value="UniProtKB-UniRule"/>
</dbReference>
<dbReference type="OrthoDB" id="43334at2759"/>
<keyword evidence="3 7" id="KW-0378">Hydrolase</keyword>
<evidence type="ECO:0000256" key="3">
    <source>
        <dbReference type="ARBA" id="ARBA00022801"/>
    </source>
</evidence>
<evidence type="ECO:0000313" key="9">
    <source>
        <dbReference type="EMBL" id="EJK44369.1"/>
    </source>
</evidence>
<dbReference type="GO" id="GO:0006508">
    <property type="term" value="P:proteolysis"/>
    <property type="evidence" value="ECO:0007669"/>
    <property type="project" value="UniProtKB-KW"/>
</dbReference>
<feature type="active site" description="Charge relay system" evidence="7">
    <location>
        <position position="223"/>
    </location>
</feature>
<evidence type="ECO:0000256" key="5">
    <source>
        <dbReference type="ARBA" id="ARBA00023529"/>
    </source>
</evidence>
<evidence type="ECO:0000256" key="6">
    <source>
        <dbReference type="ARBA" id="ARBA00023619"/>
    </source>
</evidence>
<feature type="non-terminal residue" evidence="9">
    <location>
        <position position="1"/>
    </location>
</feature>
<dbReference type="PROSITE" id="PS00138">
    <property type="entry name" value="SUBTILASE_SER"/>
    <property type="match status" value="1"/>
</dbReference>
<comment type="caution">
    <text evidence="9">The sequence shown here is derived from an EMBL/GenBank/DDBJ whole genome shotgun (WGS) entry which is preliminary data.</text>
</comment>
<keyword evidence="10" id="KW-1185">Reference proteome</keyword>
<dbReference type="SUPFAM" id="SSF52743">
    <property type="entry name" value="Subtilisin-like"/>
    <property type="match status" value="1"/>
</dbReference>
<dbReference type="Gene3D" id="3.40.50.200">
    <property type="entry name" value="Peptidase S8/S53 domain"/>
    <property type="match status" value="1"/>
</dbReference>
<sequence length="505" mass="53125">SILVGFSSQAGLDALLKRVAPTRAHAAGSPGNGGEPKASMFRRPLKVAGKAKGSGPGRKLPGNMPDSIESEPEMTIGYVAVDFTDADGLPIYTNHTNIEEEIDTLNMMPGVTIAELNGEVEVLGEPGTKDGMKDKGASLRGQMERMLQESKPWGIDMFWAGGSQEVTPPKKLKIVIIDTGYDLGHEDLPKSFDGVTGFIPDGQGTDYGVWDADENIHPRARGHGTHVAGTDRRHWIEQPRSRWSQPGPVQVLFSYREGIQRQKGTTSKKIIIDCIEDCVASGADVINLSIGGSIRSALYESACEAAYDDGVLVIASAGNEGREIDGYPASYDVVMSVASVVEGGGPGSDTYGEKSSFSTFNDQVEIAAPGSNVVSTTPGNNYGSKSGTSMAAPHVSGVAAWLISHFPSCEPNQIRNAMINSSQEPPRAADGWDKLYGHGIVDAGAAYLLLSSEGCEGAGGLSSSDAGMTPSEMAQGGAYQKDIGCTADDHCYTGPSFGMRLAIGD</sequence>